<organism evidence="2 3">
    <name type="scientific">Flavobacterium branchiicola</name>
    <dbReference type="NCBI Taxonomy" id="1114875"/>
    <lineage>
        <taxon>Bacteria</taxon>
        <taxon>Pseudomonadati</taxon>
        <taxon>Bacteroidota</taxon>
        <taxon>Flavobacteriia</taxon>
        <taxon>Flavobacteriales</taxon>
        <taxon>Flavobacteriaceae</taxon>
        <taxon>Flavobacterium</taxon>
    </lineage>
</organism>
<dbReference type="InterPro" id="IPR002921">
    <property type="entry name" value="Fungal_lipase-type"/>
</dbReference>
<reference evidence="3" key="1">
    <citation type="journal article" date="2019" name="Int. J. Syst. Evol. Microbiol.">
        <title>The Global Catalogue of Microorganisms (GCM) 10K type strain sequencing project: providing services to taxonomists for standard genome sequencing and annotation.</title>
        <authorList>
            <consortium name="The Broad Institute Genomics Platform"/>
            <consortium name="The Broad Institute Genome Sequencing Center for Infectious Disease"/>
            <person name="Wu L."/>
            <person name="Ma J."/>
        </authorList>
    </citation>
    <scope>NUCLEOTIDE SEQUENCE [LARGE SCALE GENOMIC DNA]</scope>
    <source>
        <strain evidence="3">WYCCWR 13023</strain>
    </source>
</reference>
<proteinExistence type="predicted"/>
<evidence type="ECO:0000313" key="2">
    <source>
        <dbReference type="EMBL" id="MFC4746557.1"/>
    </source>
</evidence>
<comment type="caution">
    <text evidence="2">The sequence shown here is derived from an EMBL/GenBank/DDBJ whole genome shotgun (WGS) entry which is preliminary data.</text>
</comment>
<sequence>MFRSLKFESYIPEQKKAAFLDVEGFNANDWENTDVLAKKINKRESGFKSDDFFVMDPQEKESLNYFPYSKTSTVSPFEIKQNKGKVFFIHGTSSNSKRWNLKIIGSILKLANETSYDSDFNWNAPLTNNKKDRGVAAQNLAKYVVARHEDDEEITLVGHSHGGNVAIQAADIIYRITGQKVNVITIATPAYNGNLDVENPKNHKGINDHIALWNDIDGVSGGLAGDDYFTNSDKTKNVEVDVDQYYKKKMIRRDRWGKETEDIVTRPMEAHSFDVEHPEAIDKVIQLKKIKLTPIK</sequence>
<dbReference type="Pfam" id="PF01764">
    <property type="entry name" value="Lipase_3"/>
    <property type="match status" value="1"/>
</dbReference>
<dbReference type="RefSeq" id="WP_213256586.1">
    <property type="nucleotide sequence ID" value="NZ_JAGYWA010000002.1"/>
</dbReference>
<protein>
    <submittedName>
        <fullName evidence="2">Esterase/lipase family protein</fullName>
    </submittedName>
</protein>
<evidence type="ECO:0000259" key="1">
    <source>
        <dbReference type="Pfam" id="PF01764"/>
    </source>
</evidence>
<gene>
    <name evidence="2" type="ORF">ACFO5S_03845</name>
</gene>
<dbReference type="InterPro" id="IPR029058">
    <property type="entry name" value="AB_hydrolase_fold"/>
</dbReference>
<name>A0ABV9PBB2_9FLAO</name>
<feature type="domain" description="Fungal lipase-type" evidence="1">
    <location>
        <begin position="139"/>
        <end position="198"/>
    </location>
</feature>
<dbReference type="EMBL" id="JBHSGV010000002">
    <property type="protein sequence ID" value="MFC4746557.1"/>
    <property type="molecule type" value="Genomic_DNA"/>
</dbReference>
<dbReference type="Gene3D" id="3.40.50.1820">
    <property type="entry name" value="alpha/beta hydrolase"/>
    <property type="match status" value="1"/>
</dbReference>
<dbReference type="SUPFAM" id="SSF53474">
    <property type="entry name" value="alpha/beta-Hydrolases"/>
    <property type="match status" value="1"/>
</dbReference>
<evidence type="ECO:0000313" key="3">
    <source>
        <dbReference type="Proteomes" id="UP001595935"/>
    </source>
</evidence>
<keyword evidence="3" id="KW-1185">Reference proteome</keyword>
<dbReference type="Proteomes" id="UP001595935">
    <property type="component" value="Unassembled WGS sequence"/>
</dbReference>
<accession>A0ABV9PBB2</accession>